<dbReference type="Gene3D" id="1.25.40.10">
    <property type="entry name" value="Tetratricopeptide repeat domain"/>
    <property type="match status" value="2"/>
</dbReference>
<dbReference type="SUPFAM" id="SSF48452">
    <property type="entry name" value="TPR-like"/>
    <property type="match status" value="1"/>
</dbReference>
<accession>A0A8K0DSV2</accession>
<name>A0A8K0DSV2_9ROSA</name>
<dbReference type="PANTHER" id="PTHR47337">
    <property type="entry name" value="TETRATRICOPEPTIDE REPEAT (TPR)-LIKE SUPERFAMILY PROTEIN"/>
    <property type="match status" value="1"/>
</dbReference>
<dbReference type="Proteomes" id="UP000796880">
    <property type="component" value="Unassembled WGS sequence"/>
</dbReference>
<dbReference type="Gene3D" id="6.10.140.2220">
    <property type="match status" value="1"/>
</dbReference>
<dbReference type="SMART" id="SM00028">
    <property type="entry name" value="TPR"/>
    <property type="match status" value="4"/>
</dbReference>
<dbReference type="InterPro" id="IPR046341">
    <property type="entry name" value="SET_dom_sf"/>
</dbReference>
<gene>
    <name evidence="1" type="ORF">FNV43_RR24332</name>
</gene>
<evidence type="ECO:0000313" key="2">
    <source>
        <dbReference type="Proteomes" id="UP000796880"/>
    </source>
</evidence>
<organism evidence="1 2">
    <name type="scientific">Rhamnella rubrinervis</name>
    <dbReference type="NCBI Taxonomy" id="2594499"/>
    <lineage>
        <taxon>Eukaryota</taxon>
        <taxon>Viridiplantae</taxon>
        <taxon>Streptophyta</taxon>
        <taxon>Embryophyta</taxon>
        <taxon>Tracheophyta</taxon>
        <taxon>Spermatophyta</taxon>
        <taxon>Magnoliopsida</taxon>
        <taxon>eudicotyledons</taxon>
        <taxon>Gunneridae</taxon>
        <taxon>Pentapetalae</taxon>
        <taxon>rosids</taxon>
        <taxon>fabids</taxon>
        <taxon>Rosales</taxon>
        <taxon>Rhamnaceae</taxon>
        <taxon>rhamnoid group</taxon>
        <taxon>Rhamneae</taxon>
        <taxon>Rhamnella</taxon>
    </lineage>
</organism>
<dbReference type="EMBL" id="VOIH02000011">
    <property type="protein sequence ID" value="KAF3433230.1"/>
    <property type="molecule type" value="Genomic_DNA"/>
</dbReference>
<dbReference type="PANTHER" id="PTHR47337:SF1">
    <property type="entry name" value="TETRATRICOPEPTIDE REPEAT (TPR)-LIKE SUPERFAMILY PROTEIN"/>
    <property type="match status" value="1"/>
</dbReference>
<dbReference type="InterPro" id="IPR011990">
    <property type="entry name" value="TPR-like_helical_dom_sf"/>
</dbReference>
<proteinExistence type="predicted"/>
<evidence type="ECO:0008006" key="3">
    <source>
        <dbReference type="Google" id="ProtNLM"/>
    </source>
</evidence>
<dbReference type="Gene3D" id="2.170.270.10">
    <property type="entry name" value="SET domain"/>
    <property type="match status" value="2"/>
</dbReference>
<reference evidence="1" key="1">
    <citation type="submission" date="2020-03" db="EMBL/GenBank/DDBJ databases">
        <title>A high-quality chromosome-level genome assembly of a woody plant with both climbing and erect habits, Rhamnella rubrinervis.</title>
        <authorList>
            <person name="Lu Z."/>
            <person name="Yang Y."/>
            <person name="Zhu X."/>
            <person name="Sun Y."/>
        </authorList>
    </citation>
    <scope>NUCLEOTIDE SEQUENCE</scope>
    <source>
        <strain evidence="1">BYM</strain>
        <tissue evidence="1">Leaf</tissue>
    </source>
</reference>
<dbReference type="AlphaFoldDB" id="A0A8K0DSV2"/>
<dbReference type="SUPFAM" id="SSF82199">
    <property type="entry name" value="SET domain"/>
    <property type="match status" value="1"/>
</dbReference>
<evidence type="ECO:0000313" key="1">
    <source>
        <dbReference type="EMBL" id="KAF3433230.1"/>
    </source>
</evidence>
<sequence>MEKLKLAVPETLKRMIGESTPADLPGTCSSLLEFLLHFQPFHLVLMVEDLAARSLCGKNKGAALQLKQKGNHCLLSGDCANALASYSQALRVAPADANDMDKNLVATLFTNRASVLHKMNLLKECVRDCNCALQISPSYAKAWYRRGRANASMGNYDDAIHDLNVAKVVELSSTGKRQIESELKTILDQYNSPINLPAQQPEDKFNILDESHQIKLQCVTTPDKARGMASINDIPPASLVHTEEPFAAIILKQCRDTHCHYCFNELPVNEVPCKACSIPLYCSQHCQFQAGGKILQNNPKNHGSIHENLSNNLEKHVAEVTLVTDSEIDTEHIPEHKHECQGVHWPAVFPSEIVLAGRVLVKSLIERRGSLNYTDLSKTLDLSHHYSQMSPESKLELHLYSSVLLSCLQHVNGFELQLNGFSIAQAVILISQIRVNSMTIVRMKSIDVHGINEFGKFSSGALTSNVEQVKVGQAIYKTGSLFNHSCQPNIHAYFLSRTLFIRTTELVAAGSPFELSYGPQVGQWDCKDRTRVLEDEYSFRCQCIGCSKENLSDLVINAFHCAKPDCSGIVLDSCVLNCENQKIRHSPSIASTSSMGTHMQDDFSNDAIHKVAQDAYVNNLTSVNPGYCLKCGSYCDLESSYAAINKAWKYIRRLQDAIVSEDVSSTTLSDALRSLHVLRSTLHAHNKTIAEAEDSLAQAFCVVGDLQGAMEHCKASIEILENLYNPNHIVIGYELVKLSSIQLTLGESTALDRISRLDGIFSCYYGSQADFIFPYLEFLKRQGRRQLRGKLTETLA</sequence>
<keyword evidence="2" id="KW-1185">Reference proteome</keyword>
<dbReference type="InterPro" id="IPR019734">
    <property type="entry name" value="TPR_rpt"/>
</dbReference>
<dbReference type="OrthoDB" id="1926212at2759"/>
<protein>
    <recommendedName>
        <fullName evidence="3">SET and MYND domain-containing protein 4</fullName>
    </recommendedName>
</protein>
<comment type="caution">
    <text evidence="1">The sequence shown here is derived from an EMBL/GenBank/DDBJ whole genome shotgun (WGS) entry which is preliminary data.</text>
</comment>